<keyword evidence="1" id="KW-0808">Transferase</keyword>
<comment type="caution">
    <text evidence="1">The sequence shown here is derived from an EMBL/GenBank/DDBJ whole genome shotgun (WGS) entry which is preliminary data.</text>
</comment>
<keyword evidence="2" id="KW-1185">Reference proteome</keyword>
<protein>
    <submittedName>
        <fullName evidence="1">Nucleotidyl transferase AbiEii/AbiGii toxin family protein</fullName>
    </submittedName>
</protein>
<reference evidence="2" key="1">
    <citation type="journal article" date="2019" name="Int. J. Syst. Evol. Microbiol.">
        <title>The Global Catalogue of Microorganisms (GCM) 10K type strain sequencing project: providing services to taxonomists for standard genome sequencing and annotation.</title>
        <authorList>
            <consortium name="The Broad Institute Genomics Platform"/>
            <consortium name="The Broad Institute Genome Sequencing Center for Infectious Disease"/>
            <person name="Wu L."/>
            <person name="Ma J."/>
        </authorList>
    </citation>
    <scope>NUCLEOTIDE SEQUENCE [LARGE SCALE GENOMIC DNA]</scope>
    <source>
        <strain evidence="2">CCUG 66188</strain>
    </source>
</reference>
<accession>A0ABV9KXS7</accession>
<evidence type="ECO:0000313" key="1">
    <source>
        <dbReference type="EMBL" id="MFC4675055.1"/>
    </source>
</evidence>
<dbReference type="Proteomes" id="UP001596023">
    <property type="component" value="Unassembled WGS sequence"/>
</dbReference>
<dbReference type="InterPro" id="IPR014942">
    <property type="entry name" value="AbiEii"/>
</dbReference>
<dbReference type="Pfam" id="PF08843">
    <property type="entry name" value="AbiEii"/>
    <property type="match status" value="1"/>
</dbReference>
<gene>
    <name evidence="1" type="ORF">ACFO6W_15240</name>
</gene>
<proteinExistence type="predicted"/>
<sequence length="278" mass="32952">MNNSIFDQMLSRYEVKTNDDYTNALHEVMQQTALAGLYRGGFFNKAAFYGGTCLRIFYRMQRFSENMGFSLLQSDKEFHLENYFDYIVAEFKALGRDVVITKKEKKNQTNVESAFLKDDTAVYNLQFRTEKSVKIKIEVDINPPSGFTTEHKLLLLPFSFMTRCYVLPDLYAGKMHALLFRAWKNRVKGRDWYDFEWYVRNNVALDFNHLCQRTYQLGSLKEDELTRDSFTQLLKDKIAKINIEMVKNDVRPFIKNPSEMDIWSNDYFTQLVDMIRFE</sequence>
<dbReference type="Gene3D" id="3.10.450.620">
    <property type="entry name" value="JHP933, nucleotidyltransferase-like core domain"/>
    <property type="match status" value="1"/>
</dbReference>
<dbReference type="GO" id="GO:0016740">
    <property type="term" value="F:transferase activity"/>
    <property type="evidence" value="ECO:0007669"/>
    <property type="project" value="UniProtKB-KW"/>
</dbReference>
<organism evidence="1 2">
    <name type="scientific">Dysgonomonas termitidis</name>
    <dbReference type="NCBI Taxonomy" id="1516126"/>
    <lineage>
        <taxon>Bacteria</taxon>
        <taxon>Pseudomonadati</taxon>
        <taxon>Bacteroidota</taxon>
        <taxon>Bacteroidia</taxon>
        <taxon>Bacteroidales</taxon>
        <taxon>Dysgonomonadaceae</taxon>
        <taxon>Dysgonomonas</taxon>
    </lineage>
</organism>
<name>A0ABV9KXS7_9BACT</name>
<evidence type="ECO:0000313" key="2">
    <source>
        <dbReference type="Proteomes" id="UP001596023"/>
    </source>
</evidence>
<dbReference type="EMBL" id="JBHSGN010000090">
    <property type="protein sequence ID" value="MFC4675055.1"/>
    <property type="molecule type" value="Genomic_DNA"/>
</dbReference>
<dbReference type="RefSeq" id="WP_379997911.1">
    <property type="nucleotide sequence ID" value="NZ_JBHSGN010000090.1"/>
</dbReference>